<dbReference type="AlphaFoldDB" id="A0A8S1H962"/>
<evidence type="ECO:0000256" key="5">
    <source>
        <dbReference type="SAM" id="Coils"/>
    </source>
</evidence>
<protein>
    <recommendedName>
        <fullName evidence="6">YEATS domain-containing protein</fullName>
    </recommendedName>
</protein>
<evidence type="ECO:0000259" key="6">
    <source>
        <dbReference type="PROSITE" id="PS51037"/>
    </source>
</evidence>
<gene>
    <name evidence="7" type="ORF">CAUJ_LOCUS7826</name>
</gene>
<keyword evidence="5" id="KW-0175">Coiled coil</keyword>
<keyword evidence="3 4" id="KW-0539">Nucleus</keyword>
<dbReference type="Pfam" id="PF03366">
    <property type="entry name" value="YEATS"/>
    <property type="match status" value="1"/>
</dbReference>
<comment type="subcellular location">
    <subcellularLocation>
        <location evidence="4">Nucleus</location>
    </subcellularLocation>
</comment>
<sequence length="223" mass="25930">MTEVVERMKGKRVVRPIVYGNTATSFGYKRESDQHTHQWTVFLRTFNAEDPTKFIRKVQFKLHDSYANSTRVVEKPPYEVVETGWGEFEIQIRIYFIDPNEKPITAFHYLRLFQPLVTMPNGKQQVIAEYFDEIIFQEPTVPMYKALTAGEGKKPDVKRFHNDLLQVCNRSIEIGQAARDEIAAEIEDLREALREAHKLMVRHKDELEQIQDASETISTNGAL</sequence>
<evidence type="ECO:0000256" key="4">
    <source>
        <dbReference type="PROSITE-ProRule" id="PRU00376"/>
    </source>
</evidence>
<dbReference type="InterPro" id="IPR038704">
    <property type="entry name" value="YEAST_sf"/>
</dbReference>
<dbReference type="GO" id="GO:0006355">
    <property type="term" value="P:regulation of DNA-templated transcription"/>
    <property type="evidence" value="ECO:0007669"/>
    <property type="project" value="InterPro"/>
</dbReference>
<evidence type="ECO:0000256" key="2">
    <source>
        <dbReference type="ARBA" id="ARBA00023163"/>
    </source>
</evidence>
<dbReference type="Gene3D" id="2.60.40.1970">
    <property type="entry name" value="YEATS domain"/>
    <property type="match status" value="1"/>
</dbReference>
<keyword evidence="2" id="KW-0804">Transcription</keyword>
<evidence type="ECO:0000256" key="1">
    <source>
        <dbReference type="ARBA" id="ARBA00023015"/>
    </source>
</evidence>
<keyword evidence="1" id="KW-0805">Transcription regulation</keyword>
<dbReference type="InterPro" id="IPR005033">
    <property type="entry name" value="YEATS"/>
</dbReference>
<dbReference type="CDD" id="cd16909">
    <property type="entry name" value="YEATS_GAS41_like"/>
    <property type="match status" value="1"/>
</dbReference>
<evidence type="ECO:0000256" key="3">
    <source>
        <dbReference type="ARBA" id="ARBA00023242"/>
    </source>
</evidence>
<evidence type="ECO:0000313" key="8">
    <source>
        <dbReference type="Proteomes" id="UP000835052"/>
    </source>
</evidence>
<dbReference type="PROSITE" id="PS51037">
    <property type="entry name" value="YEATS"/>
    <property type="match status" value="1"/>
</dbReference>
<comment type="caution">
    <text evidence="7">The sequence shown here is derived from an EMBL/GenBank/DDBJ whole genome shotgun (WGS) entry which is preliminary data.</text>
</comment>
<feature type="coiled-coil region" evidence="5">
    <location>
        <begin position="179"/>
        <end position="213"/>
    </location>
</feature>
<dbReference type="PANTHER" id="PTHR47573:SF1">
    <property type="entry name" value="PROTEIN AF-9 HOMOLOG"/>
    <property type="match status" value="1"/>
</dbReference>
<proteinExistence type="predicted"/>
<evidence type="ECO:0000313" key="7">
    <source>
        <dbReference type="EMBL" id="CAD6191907.1"/>
    </source>
</evidence>
<dbReference type="PANTHER" id="PTHR47573">
    <property type="entry name" value="PROTEIN AF-9 HOMOLOG"/>
    <property type="match status" value="1"/>
</dbReference>
<keyword evidence="8" id="KW-1185">Reference proteome</keyword>
<dbReference type="EMBL" id="CAJGYM010000024">
    <property type="protein sequence ID" value="CAD6191907.1"/>
    <property type="molecule type" value="Genomic_DNA"/>
</dbReference>
<reference evidence="7" key="1">
    <citation type="submission" date="2020-10" db="EMBL/GenBank/DDBJ databases">
        <authorList>
            <person name="Kikuchi T."/>
        </authorList>
    </citation>
    <scope>NUCLEOTIDE SEQUENCE</scope>
    <source>
        <strain evidence="7">NKZ352</strain>
    </source>
</reference>
<feature type="domain" description="YEATS" evidence="6">
    <location>
        <begin position="7"/>
        <end position="150"/>
    </location>
</feature>
<dbReference type="OrthoDB" id="16041at2759"/>
<dbReference type="InterPro" id="IPR055129">
    <property type="entry name" value="YEATS_dom"/>
</dbReference>
<dbReference type="Proteomes" id="UP000835052">
    <property type="component" value="Unassembled WGS sequence"/>
</dbReference>
<accession>A0A8S1H962</accession>
<organism evidence="7 8">
    <name type="scientific">Caenorhabditis auriculariae</name>
    <dbReference type="NCBI Taxonomy" id="2777116"/>
    <lineage>
        <taxon>Eukaryota</taxon>
        <taxon>Metazoa</taxon>
        <taxon>Ecdysozoa</taxon>
        <taxon>Nematoda</taxon>
        <taxon>Chromadorea</taxon>
        <taxon>Rhabditida</taxon>
        <taxon>Rhabditina</taxon>
        <taxon>Rhabditomorpha</taxon>
        <taxon>Rhabditoidea</taxon>
        <taxon>Rhabditidae</taxon>
        <taxon>Peloderinae</taxon>
        <taxon>Caenorhabditis</taxon>
    </lineage>
</organism>
<name>A0A8S1H962_9PELO</name>
<dbReference type="GO" id="GO:0005634">
    <property type="term" value="C:nucleus"/>
    <property type="evidence" value="ECO:0007669"/>
    <property type="project" value="UniProtKB-SubCell"/>
</dbReference>